<evidence type="ECO:0000313" key="2">
    <source>
        <dbReference type="Proteomes" id="UP001073122"/>
    </source>
</evidence>
<comment type="caution">
    <text evidence="1">The sequence shown here is derived from an EMBL/GenBank/DDBJ whole genome shotgun (WGS) entry which is preliminary data.</text>
</comment>
<sequence length="351" mass="41232">MFRKNLLFFFCFLSAILFSQKTQKAVDLKVTDDYKHQWTKTNFPVLWAGFTRETVRSYDSKNQNMGISYIQQKSKKNKTVLSIYIYPQNEIDNHLLRDEFLSYEYALNQNSSPGVDLKPSFGELSNEKLKVNYVYSIFSNSLGQADFFKGVKYVDKQSLLAIYECGGWRFKIRVTSDDITKEQLQELKQKVETYFKVLNIAKVKPLPIDNAPDIVLSPVVKRDSMMANATIVAAQSKIEWLKKNLDAKEVSTGFSDMKIDSEVYAIEKMIEFYKLHKNDWKMSPETEKYFTEMTNIVDNKRTKNHIYEKFHSVIDYPEGESQKESYIQFKIDKDISENTNEIFYKIFYKLE</sequence>
<name>A0ABT3XNT5_9FLAO</name>
<dbReference type="EMBL" id="JAOVZW010000001">
    <property type="protein sequence ID" value="MCX8522791.1"/>
    <property type="molecule type" value="Genomic_DNA"/>
</dbReference>
<proteinExistence type="predicted"/>
<evidence type="ECO:0000313" key="1">
    <source>
        <dbReference type="EMBL" id="MCX8522791.1"/>
    </source>
</evidence>
<reference evidence="1" key="1">
    <citation type="submission" date="2022-10" db="EMBL/GenBank/DDBJ databases">
        <title>Chryseobacterium sp. nov., a novel bacterial species.</title>
        <authorList>
            <person name="Cao Y."/>
        </authorList>
    </citation>
    <scope>NUCLEOTIDE SEQUENCE</scope>
    <source>
        <strain evidence="1">CCTCC AB2015118</strain>
    </source>
</reference>
<accession>A0ABT3XNT5</accession>
<organism evidence="1 2">
    <name type="scientific">Chryseobacterium formosus</name>
    <dbReference type="NCBI Taxonomy" id="1537363"/>
    <lineage>
        <taxon>Bacteria</taxon>
        <taxon>Pseudomonadati</taxon>
        <taxon>Bacteroidota</taxon>
        <taxon>Flavobacteriia</taxon>
        <taxon>Flavobacteriales</taxon>
        <taxon>Weeksellaceae</taxon>
        <taxon>Chryseobacterium group</taxon>
        <taxon>Chryseobacterium</taxon>
    </lineage>
</organism>
<protein>
    <submittedName>
        <fullName evidence="1">Uncharacterized protein</fullName>
    </submittedName>
</protein>
<gene>
    <name evidence="1" type="ORF">OF897_02515</name>
</gene>
<dbReference type="RefSeq" id="WP_267264108.1">
    <property type="nucleotide sequence ID" value="NZ_JAOVZW010000001.1"/>
</dbReference>
<dbReference type="Proteomes" id="UP001073122">
    <property type="component" value="Unassembled WGS sequence"/>
</dbReference>
<keyword evidence="2" id="KW-1185">Reference proteome</keyword>